<feature type="non-terminal residue" evidence="2">
    <location>
        <position position="272"/>
    </location>
</feature>
<dbReference type="InterPro" id="IPR016187">
    <property type="entry name" value="CTDL_fold"/>
</dbReference>
<dbReference type="SMART" id="SM00034">
    <property type="entry name" value="CLECT"/>
    <property type="match status" value="1"/>
</dbReference>
<proteinExistence type="predicted"/>
<dbReference type="SUPFAM" id="SSF56436">
    <property type="entry name" value="C-type lectin-like"/>
    <property type="match status" value="1"/>
</dbReference>
<dbReference type="EMBL" id="JBHSDC010000034">
    <property type="protein sequence ID" value="MFC4233586.1"/>
    <property type="molecule type" value="Genomic_DNA"/>
</dbReference>
<dbReference type="InterPro" id="IPR016186">
    <property type="entry name" value="C-type_lectin-like/link_sf"/>
</dbReference>
<sequence length="272" mass="29181">TVVDPGLTITSDGTIAGFTVQITGSYTSGDILSYTGSLPAGISAGSFNTTSKSIQFTGTTDAASWQAFLRTVTLQTASATCYPEQRQVSFIAGAKFYNPLNGHFYQLSPTQTDWTTGFTNANNSSYFGRQGYMVTITSAAENSFVSKILASDSWIGCSDHYTYINAATGTNTYTSQGGSYNAGISTQSEGLWYWVTGPEKGTLFTRGNWQDNRQVVNGNYNSWNSGEPNNYGGSEDYGEIYVASGNWNDLGGTQGYYTIVEYGGMSTDNTSA</sequence>
<dbReference type="PROSITE" id="PS50041">
    <property type="entry name" value="C_TYPE_LECTIN_2"/>
    <property type="match status" value="1"/>
</dbReference>
<dbReference type="InterPro" id="IPR001304">
    <property type="entry name" value="C-type_lectin-like"/>
</dbReference>
<dbReference type="RefSeq" id="WP_379015934.1">
    <property type="nucleotide sequence ID" value="NZ_JBHSDC010000034.1"/>
</dbReference>
<comment type="caution">
    <text evidence="2">The sequence shown here is derived from an EMBL/GenBank/DDBJ whole genome shotgun (WGS) entry which is preliminary data.</text>
</comment>
<reference evidence="3" key="1">
    <citation type="journal article" date="2019" name="Int. J. Syst. Evol. Microbiol.">
        <title>The Global Catalogue of Microorganisms (GCM) 10K type strain sequencing project: providing services to taxonomists for standard genome sequencing and annotation.</title>
        <authorList>
            <consortium name="The Broad Institute Genomics Platform"/>
            <consortium name="The Broad Institute Genome Sequencing Center for Infectious Disease"/>
            <person name="Wu L."/>
            <person name="Ma J."/>
        </authorList>
    </citation>
    <scope>NUCLEOTIDE SEQUENCE [LARGE SCALE GENOMIC DNA]</scope>
    <source>
        <strain evidence="3">CECT 8010</strain>
    </source>
</reference>
<gene>
    <name evidence="2" type="ORF">ACFOW1_16920</name>
</gene>
<dbReference type="Gene3D" id="3.10.100.10">
    <property type="entry name" value="Mannose-Binding Protein A, subunit A"/>
    <property type="match status" value="1"/>
</dbReference>
<accession>A0ABV8Q1S8</accession>
<name>A0ABV8Q1S8_9BACT</name>
<evidence type="ECO:0000313" key="3">
    <source>
        <dbReference type="Proteomes" id="UP001595906"/>
    </source>
</evidence>
<organism evidence="2 3">
    <name type="scientific">Parasediminibacterium paludis</name>
    <dbReference type="NCBI Taxonomy" id="908966"/>
    <lineage>
        <taxon>Bacteria</taxon>
        <taxon>Pseudomonadati</taxon>
        <taxon>Bacteroidota</taxon>
        <taxon>Chitinophagia</taxon>
        <taxon>Chitinophagales</taxon>
        <taxon>Chitinophagaceae</taxon>
        <taxon>Parasediminibacterium</taxon>
    </lineage>
</organism>
<feature type="domain" description="C-type lectin" evidence="1">
    <location>
        <begin position="100"/>
        <end position="249"/>
    </location>
</feature>
<dbReference type="Proteomes" id="UP001595906">
    <property type="component" value="Unassembled WGS sequence"/>
</dbReference>
<evidence type="ECO:0000259" key="1">
    <source>
        <dbReference type="PROSITE" id="PS50041"/>
    </source>
</evidence>
<feature type="non-terminal residue" evidence="2">
    <location>
        <position position="1"/>
    </location>
</feature>
<evidence type="ECO:0000313" key="2">
    <source>
        <dbReference type="EMBL" id="MFC4233586.1"/>
    </source>
</evidence>
<protein>
    <recommendedName>
        <fullName evidence="1">C-type lectin domain-containing protein</fullName>
    </recommendedName>
</protein>
<keyword evidence="3" id="KW-1185">Reference proteome</keyword>